<protein>
    <submittedName>
        <fullName evidence="3">CPBP family intramembrane metalloprotease</fullName>
    </submittedName>
</protein>
<dbReference type="GO" id="GO:0006508">
    <property type="term" value="P:proteolysis"/>
    <property type="evidence" value="ECO:0007669"/>
    <property type="project" value="UniProtKB-KW"/>
</dbReference>
<keyword evidence="3" id="KW-0378">Hydrolase</keyword>
<dbReference type="EMBL" id="CP060719">
    <property type="protein sequence ID" value="QNN71237.1"/>
    <property type="molecule type" value="Genomic_DNA"/>
</dbReference>
<evidence type="ECO:0000256" key="1">
    <source>
        <dbReference type="SAM" id="Phobius"/>
    </source>
</evidence>
<organism evidence="3 4">
    <name type="scientific">Thermomonas carbonis</name>
    <dbReference type="NCBI Taxonomy" id="1463158"/>
    <lineage>
        <taxon>Bacteria</taxon>
        <taxon>Pseudomonadati</taxon>
        <taxon>Pseudomonadota</taxon>
        <taxon>Gammaproteobacteria</taxon>
        <taxon>Lysobacterales</taxon>
        <taxon>Lysobacteraceae</taxon>
        <taxon>Thermomonas</taxon>
    </lineage>
</organism>
<dbReference type="PANTHER" id="PTHR39430:SF1">
    <property type="entry name" value="PROTEASE"/>
    <property type="match status" value="1"/>
</dbReference>
<feature type="transmembrane region" description="Helical" evidence="1">
    <location>
        <begin position="151"/>
        <end position="169"/>
    </location>
</feature>
<dbReference type="PANTHER" id="PTHR39430">
    <property type="entry name" value="MEMBRANE-ASSOCIATED PROTEASE-RELATED"/>
    <property type="match status" value="1"/>
</dbReference>
<gene>
    <name evidence="3" type="ORF">H9L16_06695</name>
</gene>
<keyword evidence="1" id="KW-0472">Membrane</keyword>
<accession>A0A7G9STR2</accession>
<dbReference type="AlphaFoldDB" id="A0A7G9STR2"/>
<feature type="transmembrane region" description="Helical" evidence="1">
    <location>
        <begin position="212"/>
        <end position="229"/>
    </location>
</feature>
<feature type="domain" description="CAAX prenyl protease 2/Lysostaphin resistance protein A-like" evidence="2">
    <location>
        <begin position="121"/>
        <end position="217"/>
    </location>
</feature>
<name>A0A7G9STR2_9GAMM</name>
<keyword evidence="1" id="KW-0812">Transmembrane</keyword>
<keyword evidence="4" id="KW-1185">Reference proteome</keyword>
<feature type="transmembrane region" description="Helical" evidence="1">
    <location>
        <begin position="181"/>
        <end position="200"/>
    </location>
</feature>
<keyword evidence="3" id="KW-0645">Protease</keyword>
<dbReference type="InterPro" id="IPR003675">
    <property type="entry name" value="Rce1/LyrA-like_dom"/>
</dbReference>
<feature type="transmembrane region" description="Helical" evidence="1">
    <location>
        <begin position="121"/>
        <end position="139"/>
    </location>
</feature>
<feature type="transmembrane region" description="Helical" evidence="1">
    <location>
        <begin position="12"/>
        <end position="37"/>
    </location>
</feature>
<evidence type="ECO:0000313" key="4">
    <source>
        <dbReference type="Proteomes" id="UP000515804"/>
    </source>
</evidence>
<reference evidence="3 4" key="1">
    <citation type="submission" date="2020-08" db="EMBL/GenBank/DDBJ databases">
        <title>Genome sequence of Thermomonas carbonis KCTC 42013T.</title>
        <authorList>
            <person name="Hyun D.-W."/>
            <person name="Bae J.-W."/>
        </authorList>
    </citation>
    <scope>NUCLEOTIDE SEQUENCE [LARGE SCALE GENOMIC DNA]</scope>
    <source>
        <strain evidence="3 4">KCTC 42013</strain>
    </source>
</reference>
<evidence type="ECO:0000313" key="3">
    <source>
        <dbReference type="EMBL" id="QNN71237.1"/>
    </source>
</evidence>
<feature type="transmembrane region" description="Helical" evidence="1">
    <location>
        <begin position="49"/>
        <end position="66"/>
    </location>
</feature>
<dbReference type="KEGG" id="tcn:H9L16_06695"/>
<proteinExistence type="predicted"/>
<dbReference type="GO" id="GO:0004175">
    <property type="term" value="F:endopeptidase activity"/>
    <property type="evidence" value="ECO:0007669"/>
    <property type="project" value="UniProtKB-ARBA"/>
</dbReference>
<evidence type="ECO:0000259" key="2">
    <source>
        <dbReference type="Pfam" id="PF02517"/>
    </source>
</evidence>
<dbReference type="GO" id="GO:0080120">
    <property type="term" value="P:CAAX-box protein maturation"/>
    <property type="evidence" value="ECO:0007669"/>
    <property type="project" value="UniProtKB-ARBA"/>
</dbReference>
<feature type="transmembrane region" description="Helical" evidence="1">
    <location>
        <begin position="87"/>
        <end position="109"/>
    </location>
</feature>
<keyword evidence="3" id="KW-0482">Metalloprotease</keyword>
<keyword evidence="1" id="KW-1133">Transmembrane helix</keyword>
<dbReference type="RefSeq" id="WP_187553752.1">
    <property type="nucleotide sequence ID" value="NZ_BMZL01000002.1"/>
</dbReference>
<dbReference type="Proteomes" id="UP000515804">
    <property type="component" value="Chromosome"/>
</dbReference>
<sequence>MSNVRIARQALLQLLVSFAAIVGAVQLFRLLLLPVIQSVLHADAATTSLLRRIGIFVFAVLAYWAYVRLFEKRDARELRIAPLPIMLAAIAGSLLIGIAMLLMFAASAYEVSAYRGWQEGLLGIAGLIVVAAVLEELVYRCILFRILENAIGSLPALWLQSLVFALMHIANIEDRASTQQLAMTVVAGTLIGAFWTLVFVHTRNLWTVAANHAAWNYTVILAGVPLSGIDGWRSLAPLATECREHLCGPGWLTGGVFGPEDSLVTTAMVAASVLAMLSWARRNHRLVPAGAAAIESPAPAHKEPGHA</sequence>
<feature type="transmembrane region" description="Helical" evidence="1">
    <location>
        <begin position="262"/>
        <end position="280"/>
    </location>
</feature>
<dbReference type="Pfam" id="PF02517">
    <property type="entry name" value="Rce1-like"/>
    <property type="match status" value="1"/>
</dbReference>
<dbReference type="GO" id="GO:0008237">
    <property type="term" value="F:metallopeptidase activity"/>
    <property type="evidence" value="ECO:0007669"/>
    <property type="project" value="UniProtKB-KW"/>
</dbReference>